<dbReference type="InterPro" id="IPR011766">
    <property type="entry name" value="TPP_enzyme_TPP-bd"/>
</dbReference>
<evidence type="ECO:0000256" key="2">
    <source>
        <dbReference type="ARBA" id="ARBA00023052"/>
    </source>
</evidence>
<dbReference type="Pfam" id="PF02775">
    <property type="entry name" value="TPP_enzyme_C"/>
    <property type="match status" value="1"/>
</dbReference>
<protein>
    <submittedName>
        <fullName evidence="7">Thiamine pyrophosphate-binding protein</fullName>
    </submittedName>
</protein>
<dbReference type="InterPro" id="IPR029035">
    <property type="entry name" value="DHS-like_NAD/FAD-binding_dom"/>
</dbReference>
<comment type="similarity">
    <text evidence="1 3">Belongs to the TPP enzyme family.</text>
</comment>
<dbReference type="SUPFAM" id="SSF52467">
    <property type="entry name" value="DHS-like NAD/FAD-binding domain"/>
    <property type="match status" value="1"/>
</dbReference>
<evidence type="ECO:0000256" key="1">
    <source>
        <dbReference type="ARBA" id="ARBA00007812"/>
    </source>
</evidence>
<dbReference type="InterPro" id="IPR045229">
    <property type="entry name" value="TPP_enz"/>
</dbReference>
<evidence type="ECO:0000313" key="7">
    <source>
        <dbReference type="EMBL" id="MDO1533753.1"/>
    </source>
</evidence>
<keyword evidence="8" id="KW-1185">Reference proteome</keyword>
<sequence length="565" mass="59288">MHNPNPTVTAGAVVAAFLEQCGVKAAFGVISIHNMPILDAFAQRGAIRFISARGEAGAGNMADAYARSTASLGVCITSTGPAAGNIAGSMVEALTAGAPVLHITGQIETPYIDKGMSYIHEAPDQLTMLKAISKAAFRVRSVENLLGTLKRAVQVALTAPTGPVSVEIPIDIQSALVAMPADLSPLPIEAAVPSKAGLDALAADLAKARRPLLWVGGGARHARAAIQRLQKLGFGVVTTTQGRGTVPEDDAGSLGAYNIQKPVEALYQTCDAMLVVGSRLRGNETLKYELKLPRPLYRIDADAAAEGRCYATDAFVCGDSALALEGLADRLEAARYKADPQLLVDLRTAHDQAVATLRDGLGPYAELVRRIQSVAGRNFNWVRDVTVSNSTWGNRELRIFEPSAGVHATGGGIGQGMPMAIGAAIGAAVTGSGRRTFCLAGDGGFILNLGELACMVQEKAPMVIVLMNDKSYGVIKNIQDAQYGGRQCYAELHTPDYDLLCKSIALPHARVQKLDDLPARLDQALAGDGPFLLEIDMLSIGGFKSTFAGPPTNTITQIPALGTAK</sequence>
<evidence type="ECO:0000259" key="4">
    <source>
        <dbReference type="Pfam" id="PF00205"/>
    </source>
</evidence>
<dbReference type="RefSeq" id="WP_301810706.1">
    <property type="nucleotide sequence ID" value="NZ_JAUJZH010000010.1"/>
</dbReference>
<dbReference type="Gene3D" id="3.40.50.970">
    <property type="match status" value="2"/>
</dbReference>
<feature type="domain" description="Thiamine pyrophosphate enzyme TPP-binding" evidence="5">
    <location>
        <begin position="390"/>
        <end position="535"/>
    </location>
</feature>
<evidence type="ECO:0000313" key="8">
    <source>
        <dbReference type="Proteomes" id="UP001169027"/>
    </source>
</evidence>
<dbReference type="Proteomes" id="UP001169027">
    <property type="component" value="Unassembled WGS sequence"/>
</dbReference>
<dbReference type="PANTHER" id="PTHR18968:SF13">
    <property type="entry name" value="ACETOLACTATE SYNTHASE CATALYTIC SUBUNIT, MITOCHONDRIAL"/>
    <property type="match status" value="1"/>
</dbReference>
<dbReference type="Gene3D" id="3.40.50.1220">
    <property type="entry name" value="TPP-binding domain"/>
    <property type="match status" value="1"/>
</dbReference>
<keyword evidence="2 3" id="KW-0786">Thiamine pyrophosphate</keyword>
<dbReference type="InterPro" id="IPR012000">
    <property type="entry name" value="Thiamin_PyroP_enz_cen_dom"/>
</dbReference>
<reference evidence="7" key="1">
    <citation type="submission" date="2023-06" db="EMBL/GenBank/DDBJ databases">
        <authorList>
            <person name="Jiang Y."/>
            <person name="Liu Q."/>
        </authorList>
    </citation>
    <scope>NUCLEOTIDE SEQUENCE</scope>
    <source>
        <strain evidence="7">CGMCC 1.12090</strain>
    </source>
</reference>
<feature type="domain" description="Thiamine pyrophosphate enzyme N-terminal TPP-binding" evidence="6">
    <location>
        <begin position="9"/>
        <end position="126"/>
    </location>
</feature>
<dbReference type="InterPro" id="IPR029061">
    <property type="entry name" value="THDP-binding"/>
</dbReference>
<feature type="domain" description="Thiamine pyrophosphate enzyme central" evidence="4">
    <location>
        <begin position="199"/>
        <end position="327"/>
    </location>
</feature>
<proteinExistence type="inferred from homology"/>
<evidence type="ECO:0000256" key="3">
    <source>
        <dbReference type="RuleBase" id="RU362132"/>
    </source>
</evidence>
<dbReference type="InterPro" id="IPR012001">
    <property type="entry name" value="Thiamin_PyroP_enz_TPP-bd_dom"/>
</dbReference>
<dbReference type="NCBIfam" id="NF005470">
    <property type="entry name" value="PRK07064.1"/>
    <property type="match status" value="1"/>
</dbReference>
<dbReference type="CDD" id="cd00568">
    <property type="entry name" value="TPP_enzymes"/>
    <property type="match status" value="1"/>
</dbReference>
<name>A0ABT8S4J7_9BURK</name>
<dbReference type="Pfam" id="PF00205">
    <property type="entry name" value="TPP_enzyme_M"/>
    <property type="match status" value="1"/>
</dbReference>
<dbReference type="Pfam" id="PF02776">
    <property type="entry name" value="TPP_enzyme_N"/>
    <property type="match status" value="1"/>
</dbReference>
<dbReference type="CDD" id="cd07035">
    <property type="entry name" value="TPP_PYR_POX_like"/>
    <property type="match status" value="1"/>
</dbReference>
<dbReference type="PANTHER" id="PTHR18968">
    <property type="entry name" value="THIAMINE PYROPHOSPHATE ENZYMES"/>
    <property type="match status" value="1"/>
</dbReference>
<gene>
    <name evidence="7" type="ORF">Q2T77_15785</name>
</gene>
<organism evidence="7 8">
    <name type="scientific">Variovorax ginsengisoli</name>
    <dbReference type="NCBI Taxonomy" id="363844"/>
    <lineage>
        <taxon>Bacteria</taxon>
        <taxon>Pseudomonadati</taxon>
        <taxon>Pseudomonadota</taxon>
        <taxon>Betaproteobacteria</taxon>
        <taxon>Burkholderiales</taxon>
        <taxon>Comamonadaceae</taxon>
        <taxon>Variovorax</taxon>
    </lineage>
</organism>
<comment type="caution">
    <text evidence="7">The sequence shown here is derived from an EMBL/GenBank/DDBJ whole genome shotgun (WGS) entry which is preliminary data.</text>
</comment>
<evidence type="ECO:0000259" key="6">
    <source>
        <dbReference type="Pfam" id="PF02776"/>
    </source>
</evidence>
<dbReference type="SUPFAM" id="SSF52518">
    <property type="entry name" value="Thiamin diphosphate-binding fold (THDP-binding)"/>
    <property type="match status" value="2"/>
</dbReference>
<accession>A0ABT8S4J7</accession>
<evidence type="ECO:0000259" key="5">
    <source>
        <dbReference type="Pfam" id="PF02775"/>
    </source>
</evidence>
<dbReference type="EMBL" id="JAUKVY010000010">
    <property type="protein sequence ID" value="MDO1533753.1"/>
    <property type="molecule type" value="Genomic_DNA"/>
</dbReference>